<evidence type="ECO:0000256" key="1">
    <source>
        <dbReference type="SAM" id="MobiDB-lite"/>
    </source>
</evidence>
<keyword evidence="4" id="KW-1185">Reference proteome</keyword>
<keyword evidence="2" id="KW-0472">Membrane</keyword>
<dbReference type="Gene3D" id="3.50.4.10">
    <property type="entry name" value="Hepatocyte Growth Factor"/>
    <property type="match status" value="1"/>
</dbReference>
<gene>
    <name evidence="3" type="ORF">B0T24DRAFT_230795</name>
</gene>
<reference evidence="3" key="1">
    <citation type="journal article" date="2023" name="Mol. Phylogenet. Evol.">
        <title>Genome-scale phylogeny and comparative genomics of the fungal order Sordariales.</title>
        <authorList>
            <person name="Hensen N."/>
            <person name="Bonometti L."/>
            <person name="Westerberg I."/>
            <person name="Brannstrom I.O."/>
            <person name="Guillou S."/>
            <person name="Cros-Aarteil S."/>
            <person name="Calhoun S."/>
            <person name="Haridas S."/>
            <person name="Kuo A."/>
            <person name="Mondo S."/>
            <person name="Pangilinan J."/>
            <person name="Riley R."/>
            <person name="LaButti K."/>
            <person name="Andreopoulos B."/>
            <person name="Lipzen A."/>
            <person name="Chen C."/>
            <person name="Yan M."/>
            <person name="Daum C."/>
            <person name="Ng V."/>
            <person name="Clum A."/>
            <person name="Steindorff A."/>
            <person name="Ohm R.A."/>
            <person name="Martin F."/>
            <person name="Silar P."/>
            <person name="Natvig D.O."/>
            <person name="Lalanne C."/>
            <person name="Gautier V."/>
            <person name="Ament-Velasquez S.L."/>
            <person name="Kruys A."/>
            <person name="Hutchinson M.I."/>
            <person name="Powell A.J."/>
            <person name="Barry K."/>
            <person name="Miller A.N."/>
            <person name="Grigoriev I.V."/>
            <person name="Debuchy R."/>
            <person name="Gladieux P."/>
            <person name="Hiltunen Thoren M."/>
            <person name="Johannesson H."/>
        </authorList>
    </citation>
    <scope>NUCLEOTIDE SEQUENCE</scope>
    <source>
        <strain evidence="3">CBS 958.72</strain>
    </source>
</reference>
<accession>A0AAE0NB66</accession>
<proteinExistence type="predicted"/>
<feature type="region of interest" description="Disordered" evidence="1">
    <location>
        <begin position="1"/>
        <end position="25"/>
    </location>
</feature>
<name>A0AAE0NB66_9PEZI</name>
<evidence type="ECO:0000313" key="3">
    <source>
        <dbReference type="EMBL" id="KAK3376843.1"/>
    </source>
</evidence>
<dbReference type="Proteomes" id="UP001287356">
    <property type="component" value="Unassembled WGS sequence"/>
</dbReference>
<evidence type="ECO:0000256" key="2">
    <source>
        <dbReference type="SAM" id="Phobius"/>
    </source>
</evidence>
<feature type="region of interest" description="Disordered" evidence="1">
    <location>
        <begin position="135"/>
        <end position="154"/>
    </location>
</feature>
<keyword evidence="2" id="KW-0812">Transmembrane</keyword>
<evidence type="ECO:0000313" key="4">
    <source>
        <dbReference type="Proteomes" id="UP001287356"/>
    </source>
</evidence>
<organism evidence="3 4">
    <name type="scientific">Lasiosphaeria ovina</name>
    <dbReference type="NCBI Taxonomy" id="92902"/>
    <lineage>
        <taxon>Eukaryota</taxon>
        <taxon>Fungi</taxon>
        <taxon>Dikarya</taxon>
        <taxon>Ascomycota</taxon>
        <taxon>Pezizomycotina</taxon>
        <taxon>Sordariomycetes</taxon>
        <taxon>Sordariomycetidae</taxon>
        <taxon>Sordariales</taxon>
        <taxon>Lasiosphaeriaceae</taxon>
        <taxon>Lasiosphaeria</taxon>
    </lineage>
</organism>
<dbReference type="AlphaFoldDB" id="A0AAE0NB66"/>
<reference evidence="3" key="2">
    <citation type="submission" date="2023-06" db="EMBL/GenBank/DDBJ databases">
        <authorList>
            <consortium name="Lawrence Berkeley National Laboratory"/>
            <person name="Haridas S."/>
            <person name="Hensen N."/>
            <person name="Bonometti L."/>
            <person name="Westerberg I."/>
            <person name="Brannstrom I.O."/>
            <person name="Guillou S."/>
            <person name="Cros-Aarteil S."/>
            <person name="Calhoun S."/>
            <person name="Kuo A."/>
            <person name="Mondo S."/>
            <person name="Pangilinan J."/>
            <person name="Riley R."/>
            <person name="Labutti K."/>
            <person name="Andreopoulos B."/>
            <person name="Lipzen A."/>
            <person name="Chen C."/>
            <person name="Yanf M."/>
            <person name="Daum C."/>
            <person name="Ng V."/>
            <person name="Clum A."/>
            <person name="Steindorff A."/>
            <person name="Ohm R."/>
            <person name="Martin F."/>
            <person name="Silar P."/>
            <person name="Natvig D."/>
            <person name="Lalanne C."/>
            <person name="Gautier V."/>
            <person name="Ament-Velasquez S.L."/>
            <person name="Kruys A."/>
            <person name="Hutchinson M.I."/>
            <person name="Powell A.J."/>
            <person name="Barry K."/>
            <person name="Miller A.N."/>
            <person name="Grigoriev I.V."/>
            <person name="Debuchy R."/>
            <person name="Gladieux P."/>
            <person name="Thoren M.H."/>
            <person name="Johannesson H."/>
        </authorList>
    </citation>
    <scope>NUCLEOTIDE SEQUENCE</scope>
    <source>
        <strain evidence="3">CBS 958.72</strain>
    </source>
</reference>
<dbReference type="EMBL" id="JAULSN010000003">
    <property type="protein sequence ID" value="KAK3376843.1"/>
    <property type="molecule type" value="Genomic_DNA"/>
</dbReference>
<comment type="caution">
    <text evidence="3">The sequence shown here is derived from an EMBL/GenBank/DDBJ whole genome shotgun (WGS) entry which is preliminary data.</text>
</comment>
<evidence type="ECO:0008006" key="5">
    <source>
        <dbReference type="Google" id="ProtNLM"/>
    </source>
</evidence>
<sequence length="294" mass="30389">MAGKPLYPQAHQQGGQQGGYSDGLIPTENSYPEVVTYHTEPKPAGQQIHSLAPSSPPGWSHHHPVNVPPYQSQFAPSEPMTDLPGNYRPWWKRKITWFVIVGVLVIAVLAGILGAVASGSIKTAGNSSAQAAVASPQATGTGTTTASLPSTTSGSATAVATASTGTSSTGTATSSTKAATTVPSPATTTIESDLGDVTLECPGAEGLNFTISTAVRGTLTFARYCDVNYAFGDQTAPFGKTNETIFNMPDCIKACANLDGCVAVAFNPGPQCWLKQFLGSKSSSKGTEMAILFQ</sequence>
<feature type="region of interest" description="Disordered" evidence="1">
    <location>
        <begin position="162"/>
        <end position="185"/>
    </location>
</feature>
<protein>
    <recommendedName>
        <fullName evidence="5">Apple domain-containing protein</fullName>
    </recommendedName>
</protein>
<feature type="transmembrane region" description="Helical" evidence="2">
    <location>
        <begin position="95"/>
        <end position="117"/>
    </location>
</feature>
<keyword evidence="2" id="KW-1133">Transmembrane helix</keyword>
<feature type="region of interest" description="Disordered" evidence="1">
    <location>
        <begin position="42"/>
        <end position="62"/>
    </location>
</feature>